<name>A0A5C6RT42_9FLAO</name>
<gene>
    <name evidence="2" type="ORF">FRY74_06725</name>
</gene>
<dbReference type="Proteomes" id="UP000321721">
    <property type="component" value="Unassembled WGS sequence"/>
</dbReference>
<keyword evidence="1" id="KW-1133">Transmembrane helix</keyword>
<dbReference type="OrthoDB" id="1551090at2"/>
<keyword evidence="1" id="KW-0812">Transmembrane</keyword>
<proteinExistence type="predicted"/>
<accession>A0A5C6RT42</accession>
<comment type="caution">
    <text evidence="2">The sequence shown here is derived from an EMBL/GenBank/DDBJ whole genome shotgun (WGS) entry which is preliminary data.</text>
</comment>
<keyword evidence="1" id="KW-0472">Membrane</keyword>
<evidence type="ECO:0000313" key="3">
    <source>
        <dbReference type="Proteomes" id="UP000321721"/>
    </source>
</evidence>
<feature type="transmembrane region" description="Helical" evidence="1">
    <location>
        <begin position="112"/>
        <end position="130"/>
    </location>
</feature>
<sequence>MKNEKCSDKIKKATKNLALWTLLWVSSMAFATFGPKFLWELNTTWSMLAILLNTALGAGMIWANIKHISVLDELQQKIQLDAMGIALGVGIVGGLSYSTMDNANVISGDAEIGFLVILISVSYMIALVVGKKRYA</sequence>
<keyword evidence="3" id="KW-1185">Reference proteome</keyword>
<dbReference type="EMBL" id="VOOS01000003">
    <property type="protein sequence ID" value="TXB65115.1"/>
    <property type="molecule type" value="Genomic_DNA"/>
</dbReference>
<protein>
    <submittedName>
        <fullName evidence="2">Uncharacterized protein</fullName>
    </submittedName>
</protein>
<dbReference type="AlphaFoldDB" id="A0A5C6RT42"/>
<organism evidence="2 3">
    <name type="scientific">Vicingus serpentipes</name>
    <dbReference type="NCBI Taxonomy" id="1926625"/>
    <lineage>
        <taxon>Bacteria</taxon>
        <taxon>Pseudomonadati</taxon>
        <taxon>Bacteroidota</taxon>
        <taxon>Flavobacteriia</taxon>
        <taxon>Flavobacteriales</taxon>
        <taxon>Vicingaceae</taxon>
        <taxon>Vicingus</taxon>
    </lineage>
</organism>
<evidence type="ECO:0000256" key="1">
    <source>
        <dbReference type="SAM" id="Phobius"/>
    </source>
</evidence>
<reference evidence="2 3" key="1">
    <citation type="submission" date="2019-08" db="EMBL/GenBank/DDBJ databases">
        <title>Genome of Vicingus serpentipes NCIMB 15042.</title>
        <authorList>
            <person name="Bowman J.P."/>
        </authorList>
    </citation>
    <scope>NUCLEOTIDE SEQUENCE [LARGE SCALE GENOMIC DNA]</scope>
    <source>
        <strain evidence="2 3">NCIMB 15042</strain>
    </source>
</reference>
<feature type="transmembrane region" description="Helical" evidence="1">
    <location>
        <begin position="47"/>
        <end position="68"/>
    </location>
</feature>
<feature type="transmembrane region" description="Helical" evidence="1">
    <location>
        <begin position="80"/>
        <end position="100"/>
    </location>
</feature>
<evidence type="ECO:0000313" key="2">
    <source>
        <dbReference type="EMBL" id="TXB65115.1"/>
    </source>
</evidence>